<dbReference type="InterPro" id="IPR010982">
    <property type="entry name" value="Lambda_DNA-bd_dom_sf"/>
</dbReference>
<evidence type="ECO:0000256" key="2">
    <source>
        <dbReference type="ARBA" id="ARBA00023015"/>
    </source>
</evidence>
<evidence type="ECO:0000256" key="1">
    <source>
        <dbReference type="ARBA" id="ARBA00022491"/>
    </source>
</evidence>
<dbReference type="Gene3D" id="1.10.260.40">
    <property type="entry name" value="lambda repressor-like DNA-binding domains"/>
    <property type="match status" value="1"/>
</dbReference>
<gene>
    <name evidence="7" type="ORF">BJ978_000327</name>
</gene>
<dbReference type="Gene3D" id="3.40.50.2300">
    <property type="match status" value="2"/>
</dbReference>
<dbReference type="SUPFAM" id="SSF53822">
    <property type="entry name" value="Periplasmic binding protein-like I"/>
    <property type="match status" value="1"/>
</dbReference>
<feature type="domain" description="HTH lacI-type" evidence="6">
    <location>
        <begin position="32"/>
        <end position="89"/>
    </location>
</feature>
<dbReference type="EMBL" id="JAMZDY010000001">
    <property type="protein sequence ID" value="MCP2369651.1"/>
    <property type="molecule type" value="Genomic_DNA"/>
</dbReference>
<feature type="region of interest" description="Disordered" evidence="5">
    <location>
        <begin position="1"/>
        <end position="33"/>
    </location>
</feature>
<dbReference type="GO" id="GO:0000976">
    <property type="term" value="F:transcription cis-regulatory region binding"/>
    <property type="evidence" value="ECO:0007669"/>
    <property type="project" value="TreeGrafter"/>
</dbReference>
<dbReference type="SUPFAM" id="SSF47413">
    <property type="entry name" value="lambda repressor-like DNA-binding domains"/>
    <property type="match status" value="1"/>
</dbReference>
<dbReference type="CDD" id="cd06267">
    <property type="entry name" value="PBP1_LacI_sugar_binding-like"/>
    <property type="match status" value="1"/>
</dbReference>
<name>A0A9X2GY91_9MICO</name>
<dbReference type="GO" id="GO:0003700">
    <property type="term" value="F:DNA-binding transcription factor activity"/>
    <property type="evidence" value="ECO:0007669"/>
    <property type="project" value="TreeGrafter"/>
</dbReference>
<keyword evidence="2" id="KW-0805">Transcription regulation</keyword>
<comment type="caution">
    <text evidence="7">The sequence shown here is derived from an EMBL/GenBank/DDBJ whole genome shotgun (WGS) entry which is preliminary data.</text>
</comment>
<evidence type="ECO:0000313" key="7">
    <source>
        <dbReference type="EMBL" id="MCP2369651.1"/>
    </source>
</evidence>
<evidence type="ECO:0000256" key="3">
    <source>
        <dbReference type="ARBA" id="ARBA00023125"/>
    </source>
</evidence>
<dbReference type="InterPro" id="IPR046335">
    <property type="entry name" value="LacI/GalR-like_sensor"/>
</dbReference>
<keyword evidence="3 7" id="KW-0238">DNA-binding</keyword>
<keyword evidence="1" id="KW-0678">Repressor</keyword>
<dbReference type="Pfam" id="PF00356">
    <property type="entry name" value="LacI"/>
    <property type="match status" value="1"/>
</dbReference>
<proteinExistence type="predicted"/>
<sequence length="371" mass="40008">MGSSVRSRFRVGADHPGGNTMNRKHGTESTRPRQADIARLAGVSQGTVSLIINGRASTGRILDETRDRVLSVAHELGYVPDPAARRLAGGRNRLIGIFTYESVFPLSHHDFYHPFLVGIEEQAERHGYDLVLFTSATGTSGERGIFVDGQNRIGLADGAIILGREMRTEEIVSLRNEGYPFTLVGRRDIPGEVPYVTADYRRGTVDAFAELARLGHTHVAYVSSSDDTHPAHEREAGYQEAAAALTVVELDGSQSADGLAGSLAELIATGTSAVVTHYAETAIEVEAALALRGIRVPDDVSILALNDPPDDDPSIGGLRIPRREMGAMAFDLLIDQLESDDPEHAPIRRVLPTGFAAGRTVAPLPQHRRNA</sequence>
<evidence type="ECO:0000256" key="4">
    <source>
        <dbReference type="ARBA" id="ARBA00023163"/>
    </source>
</evidence>
<evidence type="ECO:0000259" key="6">
    <source>
        <dbReference type="PROSITE" id="PS50932"/>
    </source>
</evidence>
<dbReference type="SMART" id="SM00354">
    <property type="entry name" value="HTH_LACI"/>
    <property type="match status" value="1"/>
</dbReference>
<dbReference type="Proteomes" id="UP001139722">
    <property type="component" value="Unassembled WGS sequence"/>
</dbReference>
<dbReference type="Pfam" id="PF13377">
    <property type="entry name" value="Peripla_BP_3"/>
    <property type="match status" value="1"/>
</dbReference>
<dbReference type="OrthoDB" id="9790412at2"/>
<dbReference type="PANTHER" id="PTHR30146:SF148">
    <property type="entry name" value="HTH-TYPE TRANSCRIPTIONAL REPRESSOR PURR-RELATED"/>
    <property type="match status" value="1"/>
</dbReference>
<dbReference type="InterPro" id="IPR028082">
    <property type="entry name" value="Peripla_BP_I"/>
</dbReference>
<dbReference type="InterPro" id="IPR000843">
    <property type="entry name" value="HTH_LacI"/>
</dbReference>
<dbReference type="PROSITE" id="PS50932">
    <property type="entry name" value="HTH_LACI_2"/>
    <property type="match status" value="1"/>
</dbReference>
<evidence type="ECO:0000256" key="5">
    <source>
        <dbReference type="SAM" id="MobiDB-lite"/>
    </source>
</evidence>
<keyword evidence="8" id="KW-1185">Reference proteome</keyword>
<reference evidence="7" key="1">
    <citation type="submission" date="2022-06" db="EMBL/GenBank/DDBJ databases">
        <title>Sequencing the genomes of 1000 actinobacteria strains.</title>
        <authorList>
            <person name="Klenk H.-P."/>
        </authorList>
    </citation>
    <scope>NUCLEOTIDE SEQUENCE</scope>
    <source>
        <strain evidence="7">DSM 22016</strain>
    </source>
</reference>
<dbReference type="CDD" id="cd01392">
    <property type="entry name" value="HTH_LacI"/>
    <property type="match status" value="1"/>
</dbReference>
<protein>
    <submittedName>
        <fullName evidence="7">DNA-binding LacI/PurR family transcriptional regulator</fullName>
    </submittedName>
</protein>
<dbReference type="AlphaFoldDB" id="A0A9X2GY91"/>
<keyword evidence="4" id="KW-0804">Transcription</keyword>
<accession>A0A9X2GY91</accession>
<evidence type="ECO:0000313" key="8">
    <source>
        <dbReference type="Proteomes" id="UP001139722"/>
    </source>
</evidence>
<dbReference type="PANTHER" id="PTHR30146">
    <property type="entry name" value="LACI-RELATED TRANSCRIPTIONAL REPRESSOR"/>
    <property type="match status" value="1"/>
</dbReference>
<organism evidence="7 8">
    <name type="scientific">Agromyces terreus</name>
    <dbReference type="NCBI Taxonomy" id="424795"/>
    <lineage>
        <taxon>Bacteria</taxon>
        <taxon>Bacillati</taxon>
        <taxon>Actinomycetota</taxon>
        <taxon>Actinomycetes</taxon>
        <taxon>Micrococcales</taxon>
        <taxon>Microbacteriaceae</taxon>
        <taxon>Agromyces</taxon>
    </lineage>
</organism>
<dbReference type="RefSeq" id="WP_156998992.1">
    <property type="nucleotide sequence ID" value="NZ_BAAANU010000002.1"/>
</dbReference>